<evidence type="ECO:0000259" key="1">
    <source>
        <dbReference type="Pfam" id="PF00085"/>
    </source>
</evidence>
<accession>A0A0B4S332</accession>
<proteinExistence type="predicted"/>
<dbReference type="EMBL" id="CP009761">
    <property type="protein sequence ID" value="AIZ37223.1"/>
    <property type="molecule type" value="Genomic_DNA"/>
</dbReference>
<dbReference type="Proteomes" id="UP000031386">
    <property type="component" value="Chromosome"/>
</dbReference>
<evidence type="ECO:0000313" key="2">
    <source>
        <dbReference type="EMBL" id="AIZ37223.1"/>
    </source>
</evidence>
<dbReference type="SUPFAM" id="SSF52833">
    <property type="entry name" value="Thioredoxin-like"/>
    <property type="match status" value="1"/>
</dbReference>
<feature type="domain" description="Thioredoxin" evidence="1">
    <location>
        <begin position="4"/>
        <end position="87"/>
    </location>
</feature>
<sequence>MKEKEKFSLFLFGSQACAPCKALKEKITIWSGTHPQVFTGYVSIENNISLAAQENILGAPAVLAFVEGKEAIRKIGYFSLEEVFAALDRCILYSD</sequence>
<evidence type="ECO:0000313" key="3">
    <source>
        <dbReference type="Proteomes" id="UP000031386"/>
    </source>
</evidence>
<dbReference type="STRING" id="33033.NW74_01625"/>
<reference evidence="2 3" key="1">
    <citation type="submission" date="2014-10" db="EMBL/GenBank/DDBJ databases">
        <title>Complete genome sequence of Parvimonas micra KCOM 1535 (= ChDC B708).</title>
        <authorList>
            <person name="Kook J.-K."/>
            <person name="Park S.-N."/>
            <person name="Lim Y.K."/>
            <person name="Roh H."/>
        </authorList>
    </citation>
    <scope>NUCLEOTIDE SEQUENCE [LARGE SCALE GENOMIC DNA]</scope>
    <source>
        <strain evidence="3">KCOM 1535 / ChDC B708</strain>
    </source>
</reference>
<organism evidence="2 3">
    <name type="scientific">Parvimonas micra</name>
    <dbReference type="NCBI Taxonomy" id="33033"/>
    <lineage>
        <taxon>Bacteria</taxon>
        <taxon>Bacillati</taxon>
        <taxon>Bacillota</taxon>
        <taxon>Tissierellia</taxon>
        <taxon>Tissierellales</taxon>
        <taxon>Peptoniphilaceae</taxon>
        <taxon>Parvimonas</taxon>
    </lineage>
</organism>
<protein>
    <recommendedName>
        <fullName evidence="1">Thioredoxin domain-containing protein</fullName>
    </recommendedName>
</protein>
<name>A0A0B4S332_9FIRM</name>
<keyword evidence="3" id="KW-1185">Reference proteome</keyword>
<dbReference type="AlphaFoldDB" id="A0A0B4S332"/>
<dbReference type="InterPro" id="IPR013766">
    <property type="entry name" value="Thioredoxin_domain"/>
</dbReference>
<dbReference type="PROSITE" id="PS51257">
    <property type="entry name" value="PROKAR_LIPOPROTEIN"/>
    <property type="match status" value="1"/>
</dbReference>
<gene>
    <name evidence="2" type="ORF">NW74_01625</name>
</gene>
<dbReference type="Pfam" id="PF00085">
    <property type="entry name" value="Thioredoxin"/>
    <property type="match status" value="1"/>
</dbReference>
<dbReference type="Gene3D" id="3.40.30.10">
    <property type="entry name" value="Glutaredoxin"/>
    <property type="match status" value="1"/>
</dbReference>
<dbReference type="CDD" id="cd02947">
    <property type="entry name" value="TRX_family"/>
    <property type="match status" value="1"/>
</dbReference>
<dbReference type="KEGG" id="pmic:NW74_01625"/>
<dbReference type="InterPro" id="IPR036249">
    <property type="entry name" value="Thioredoxin-like_sf"/>
</dbReference>